<evidence type="ECO:0000256" key="2">
    <source>
        <dbReference type="SAM" id="MobiDB-lite"/>
    </source>
</evidence>
<reference evidence="3" key="1">
    <citation type="submission" date="2021-07" db="EMBL/GenBank/DDBJ databases">
        <title>Genome Resource of American Ginseng Black Spot Pathogen Alternaria panax.</title>
        <authorList>
            <person name="Qiu C."/>
            <person name="Wang W."/>
            <person name="Liu Z."/>
        </authorList>
    </citation>
    <scope>NUCLEOTIDE SEQUENCE</scope>
    <source>
        <strain evidence="3">BNCC115425</strain>
    </source>
</reference>
<feature type="compositionally biased region" description="Polar residues" evidence="2">
    <location>
        <begin position="522"/>
        <end position="532"/>
    </location>
</feature>
<evidence type="ECO:0000313" key="3">
    <source>
        <dbReference type="EMBL" id="KAG9185944.1"/>
    </source>
</evidence>
<gene>
    <name evidence="3" type="ORF">G6011_02500</name>
</gene>
<keyword evidence="4" id="KW-1185">Reference proteome</keyword>
<keyword evidence="1" id="KW-0175">Coiled coil</keyword>
<feature type="region of interest" description="Disordered" evidence="2">
    <location>
        <begin position="1"/>
        <end position="21"/>
    </location>
</feature>
<protein>
    <submittedName>
        <fullName evidence="3">Uncharacterized protein</fullName>
    </submittedName>
</protein>
<dbReference type="EMBL" id="JAANER010000009">
    <property type="protein sequence ID" value="KAG9185944.1"/>
    <property type="molecule type" value="Genomic_DNA"/>
</dbReference>
<evidence type="ECO:0000313" key="4">
    <source>
        <dbReference type="Proteomes" id="UP001199106"/>
    </source>
</evidence>
<evidence type="ECO:0000256" key="1">
    <source>
        <dbReference type="SAM" id="Coils"/>
    </source>
</evidence>
<organism evidence="3 4">
    <name type="scientific">Alternaria panax</name>
    <dbReference type="NCBI Taxonomy" id="48097"/>
    <lineage>
        <taxon>Eukaryota</taxon>
        <taxon>Fungi</taxon>
        <taxon>Dikarya</taxon>
        <taxon>Ascomycota</taxon>
        <taxon>Pezizomycotina</taxon>
        <taxon>Dothideomycetes</taxon>
        <taxon>Pleosporomycetidae</taxon>
        <taxon>Pleosporales</taxon>
        <taxon>Pleosporineae</taxon>
        <taxon>Pleosporaceae</taxon>
        <taxon>Alternaria</taxon>
        <taxon>Alternaria sect. Panax</taxon>
    </lineage>
</organism>
<name>A0AAD4FEA2_9PLEO</name>
<feature type="coiled-coil region" evidence="1">
    <location>
        <begin position="126"/>
        <end position="216"/>
    </location>
</feature>
<proteinExistence type="predicted"/>
<dbReference type="AlphaFoldDB" id="A0AAD4FEA2"/>
<dbReference type="SUPFAM" id="SSF57997">
    <property type="entry name" value="Tropomyosin"/>
    <property type="match status" value="1"/>
</dbReference>
<dbReference type="Proteomes" id="UP001199106">
    <property type="component" value="Unassembled WGS sequence"/>
</dbReference>
<comment type="caution">
    <text evidence="3">The sequence shown here is derived from an EMBL/GenBank/DDBJ whole genome shotgun (WGS) entry which is preliminary data.</text>
</comment>
<feature type="region of interest" description="Disordered" evidence="2">
    <location>
        <begin position="500"/>
        <end position="532"/>
    </location>
</feature>
<sequence>MAKEPTSGHARADSATNEIDPITKTLVTAQDFHTAVSSLASHDGFKALTEVLDLLPLRENDIKSRNDAIRDLENRLAAQNESHKEHTQKRMSEYEDRFKGWFQEKSVLENRARELEEVSHVKDEALAVLRENLETSKSKIEDLEGDITQKNTRLEEISQRAGMLEGRLHMIEVVENNHSKEVDRLRGEVAAVKKSLEDSEKNNQTLEEKAAKTKKVLDYHLQYSVEMTKLNLSETINRIEDLWQSAIQLIADFVGQELPKDVLQLDWNELRKKDVFRDRIPLPQSNSNIAKMMRVAMVLGAFATLVDTFVFQPTYLLDENSGLRDILCHQASIDPGKERFTRGILLSMSSNAQDEDAKEEEDVVGLVVDKLLNNEIVRVLLAPEDIPTFENELEHLVMQFQDEWRIVQHGKQKLEVSFRHPPTTDHPWHVIDNTTRNIKAEQGQKAPFDTSILEEDNTVIIPRVYLIRTESEPIPKTHGYVLRKSHLDAADEEARKDLRSVPFARATSGRQHRRRSFRAPAVTNQAPSSSSV</sequence>
<feature type="coiled-coil region" evidence="1">
    <location>
        <begin position="62"/>
        <end position="89"/>
    </location>
</feature>
<accession>A0AAD4FEA2</accession>